<dbReference type="GO" id="GO:0008270">
    <property type="term" value="F:zinc ion binding"/>
    <property type="evidence" value="ECO:0007669"/>
    <property type="project" value="InterPro"/>
</dbReference>
<evidence type="ECO:0000256" key="3">
    <source>
        <dbReference type="ARBA" id="ARBA00022801"/>
    </source>
</evidence>
<dbReference type="STRING" id="1423803.FD13_GL000020"/>
<keyword evidence="3" id="KW-0378">Hydrolase</keyword>
<dbReference type="Gene3D" id="3.40.390.10">
    <property type="entry name" value="Collagenase (Catalytic Domain)"/>
    <property type="match status" value="1"/>
</dbReference>
<dbReference type="EMBL" id="AYZH01000001">
    <property type="protein sequence ID" value="KRN03241.1"/>
    <property type="molecule type" value="Genomic_DNA"/>
</dbReference>
<dbReference type="GO" id="GO:0004222">
    <property type="term" value="F:metalloendopeptidase activity"/>
    <property type="evidence" value="ECO:0007669"/>
    <property type="project" value="InterPro"/>
</dbReference>
<proteinExistence type="predicted"/>
<gene>
    <name evidence="6" type="ORF">FD13_GL000020</name>
</gene>
<feature type="domain" description="Peptidase M10 metallopeptidase" evidence="5">
    <location>
        <begin position="194"/>
        <end position="239"/>
    </location>
</feature>
<dbReference type="Pfam" id="PF00413">
    <property type="entry name" value="Peptidase_M10"/>
    <property type="match status" value="1"/>
</dbReference>
<dbReference type="AlphaFoldDB" id="A0A0R2DGW2"/>
<comment type="caution">
    <text evidence="6">The sequence shown here is derived from an EMBL/GenBank/DDBJ whole genome shotgun (WGS) entry which is preliminary data.</text>
</comment>
<keyword evidence="1" id="KW-0645">Protease</keyword>
<dbReference type="InterPro" id="IPR024079">
    <property type="entry name" value="MetalloPept_cat_dom_sf"/>
</dbReference>
<evidence type="ECO:0000256" key="4">
    <source>
        <dbReference type="ARBA" id="ARBA00022833"/>
    </source>
</evidence>
<evidence type="ECO:0000313" key="6">
    <source>
        <dbReference type="EMBL" id="KRN03241.1"/>
    </source>
</evidence>
<dbReference type="GO" id="GO:0031012">
    <property type="term" value="C:extracellular matrix"/>
    <property type="evidence" value="ECO:0007669"/>
    <property type="project" value="InterPro"/>
</dbReference>
<sequence>MNGVKVVRRLLVVMVVAIGLFVLSNWPTLSLQFRYYHSALTATAGQLLDQKGSSASSGNTKSSGLILRNTKDATTQTGADATPVEAAVQGVLLDQQYTYQFAQQTPLAARRVLVNAIQTYNDTGIVRLRPGAAQKGRNHLTLSVYRKQEPKAQTIVEYGHGGPLITQRITWRGIETTNAATAKLNATYPRSFKNSVAVHEVGHALGLDHSSDKRSVMTPIDQGRTVLSAADRKSLKAIYQKALH</sequence>
<evidence type="ECO:0000256" key="2">
    <source>
        <dbReference type="ARBA" id="ARBA00022723"/>
    </source>
</evidence>
<evidence type="ECO:0000256" key="1">
    <source>
        <dbReference type="ARBA" id="ARBA00022670"/>
    </source>
</evidence>
<keyword evidence="7" id="KW-1185">Reference proteome</keyword>
<evidence type="ECO:0000313" key="7">
    <source>
        <dbReference type="Proteomes" id="UP000051589"/>
    </source>
</evidence>
<dbReference type="GO" id="GO:0006508">
    <property type="term" value="P:proteolysis"/>
    <property type="evidence" value="ECO:0007669"/>
    <property type="project" value="UniProtKB-KW"/>
</dbReference>
<dbReference type="PATRIC" id="fig|1423803.3.peg.19"/>
<organism evidence="6 7">
    <name type="scientific">Levilactobacillus senmaizukei DSM 21775 = NBRC 103853</name>
    <dbReference type="NCBI Taxonomy" id="1423803"/>
    <lineage>
        <taxon>Bacteria</taxon>
        <taxon>Bacillati</taxon>
        <taxon>Bacillota</taxon>
        <taxon>Bacilli</taxon>
        <taxon>Lactobacillales</taxon>
        <taxon>Lactobacillaceae</taxon>
        <taxon>Levilactobacillus</taxon>
    </lineage>
</organism>
<dbReference type="SUPFAM" id="SSF55486">
    <property type="entry name" value="Metalloproteases ('zincins'), catalytic domain"/>
    <property type="match status" value="1"/>
</dbReference>
<name>A0A0R2DGW2_9LACO</name>
<reference evidence="6 7" key="1">
    <citation type="journal article" date="2015" name="Genome Announc.">
        <title>Expanding the biotechnology potential of lactobacilli through comparative genomics of 213 strains and associated genera.</title>
        <authorList>
            <person name="Sun Z."/>
            <person name="Harris H.M."/>
            <person name="McCann A."/>
            <person name="Guo C."/>
            <person name="Argimon S."/>
            <person name="Zhang W."/>
            <person name="Yang X."/>
            <person name="Jeffery I.B."/>
            <person name="Cooney J.C."/>
            <person name="Kagawa T.F."/>
            <person name="Liu W."/>
            <person name="Song Y."/>
            <person name="Salvetti E."/>
            <person name="Wrobel A."/>
            <person name="Rasinkangas P."/>
            <person name="Parkhill J."/>
            <person name="Rea M.C."/>
            <person name="O'Sullivan O."/>
            <person name="Ritari J."/>
            <person name="Douillard F.P."/>
            <person name="Paul Ross R."/>
            <person name="Yang R."/>
            <person name="Briner A.E."/>
            <person name="Felis G.E."/>
            <person name="de Vos W.M."/>
            <person name="Barrangou R."/>
            <person name="Klaenhammer T.R."/>
            <person name="Caufield P.W."/>
            <person name="Cui Y."/>
            <person name="Zhang H."/>
            <person name="O'Toole P.W."/>
        </authorList>
    </citation>
    <scope>NUCLEOTIDE SEQUENCE [LARGE SCALE GENOMIC DNA]</scope>
    <source>
        <strain evidence="6 7">DSM 21775</strain>
    </source>
</reference>
<evidence type="ECO:0000259" key="5">
    <source>
        <dbReference type="Pfam" id="PF00413"/>
    </source>
</evidence>
<keyword evidence="4" id="KW-0862">Zinc</keyword>
<protein>
    <submittedName>
        <fullName evidence="6">Extracellular zinc metalloproteinase</fullName>
    </submittedName>
</protein>
<dbReference type="InterPro" id="IPR001818">
    <property type="entry name" value="Pept_M10_metallopeptidase"/>
</dbReference>
<dbReference type="Proteomes" id="UP000051589">
    <property type="component" value="Unassembled WGS sequence"/>
</dbReference>
<accession>A0A0R2DGW2</accession>
<keyword evidence="2" id="KW-0479">Metal-binding</keyword>